<dbReference type="InterPro" id="IPR024455">
    <property type="entry name" value="Phage_capsid"/>
</dbReference>
<dbReference type="Gene3D" id="3.30.2400.10">
    <property type="entry name" value="Major capsid protein gp5"/>
    <property type="match status" value="1"/>
</dbReference>
<sequence>MASTTPIQTRGVPSQLLPPEITAPIFDRAVESSAVMQLARRVPLSLTAETAIPVSGDVPLADWVDEAGTKPLGSTSMTVRTMRGKKVAVLVPVSAEVAMTNAAGVYAQLQRDLPTALGRAFDYAAIHGKTMAGAKGPFEDHLTATPNTVALGATAQSKGGIYADVVTGLKSVAAAGYDTTGFVADPLLKPELLLATDATGRPMFVPDPAGQGTVSRGSLIGYPVAYNRGVGGKLNRQSSTADTGLRAVAGDWDQAVYGVGMDITIKTTDVGTYVDADGHVHSAFQENLILMLCEAHYGFTIGDKSAFVTYTAPAIAPKAPKQGDFALAA</sequence>
<organism evidence="3 4">
    <name type="scientific">Streptosporangium nondiastaticum</name>
    <dbReference type="NCBI Taxonomy" id="35764"/>
    <lineage>
        <taxon>Bacteria</taxon>
        <taxon>Bacillati</taxon>
        <taxon>Actinomycetota</taxon>
        <taxon>Actinomycetes</taxon>
        <taxon>Streptosporangiales</taxon>
        <taxon>Streptosporangiaceae</taxon>
        <taxon>Streptosporangium</taxon>
    </lineage>
</organism>
<keyword evidence="4" id="KW-1185">Reference proteome</keyword>
<dbReference type="Proteomes" id="UP000242427">
    <property type="component" value="Unassembled WGS sequence"/>
</dbReference>
<dbReference type="NCBIfam" id="TIGR01554">
    <property type="entry name" value="major_cap_HK97"/>
    <property type="match status" value="1"/>
</dbReference>
<accession>A0A9X7PIY3</accession>
<feature type="domain" description="Phage capsid-like C-terminal" evidence="2">
    <location>
        <begin position="16"/>
        <end position="311"/>
    </location>
</feature>
<protein>
    <submittedName>
        <fullName evidence="3">Phage major capsid protein</fullName>
    </submittedName>
</protein>
<comment type="caution">
    <text evidence="3">The sequence shown here is derived from an EMBL/GenBank/DDBJ whole genome shotgun (WGS) entry which is preliminary data.</text>
</comment>
<evidence type="ECO:0000259" key="2">
    <source>
        <dbReference type="Pfam" id="PF05065"/>
    </source>
</evidence>
<dbReference type="EMBL" id="PXWG01000009">
    <property type="protein sequence ID" value="PSJ29561.1"/>
    <property type="molecule type" value="Genomic_DNA"/>
</dbReference>
<gene>
    <name evidence="3" type="ORF">B7P34_06750</name>
</gene>
<comment type="subcellular location">
    <subcellularLocation>
        <location evidence="1">Virion</location>
    </subcellularLocation>
</comment>
<evidence type="ECO:0000313" key="4">
    <source>
        <dbReference type="Proteomes" id="UP000242427"/>
    </source>
</evidence>
<reference evidence="3 4" key="1">
    <citation type="submission" date="2018-03" db="EMBL/GenBank/DDBJ databases">
        <title>Chitinolytic properties of Streptosporangium nondiastaticum TBG75A20.</title>
        <authorList>
            <person name="Gayathri V."/>
            <person name="Shiburaj S."/>
        </authorList>
    </citation>
    <scope>NUCLEOTIDE SEQUENCE [LARGE SCALE GENOMIC DNA]</scope>
    <source>
        <strain evidence="3 4">TBG75A20</strain>
    </source>
</reference>
<evidence type="ECO:0000256" key="1">
    <source>
        <dbReference type="ARBA" id="ARBA00004328"/>
    </source>
</evidence>
<dbReference type="AlphaFoldDB" id="A0A9X7PIY3"/>
<dbReference type="RefSeq" id="WP_106674877.1">
    <property type="nucleotide sequence ID" value="NZ_PXWG01000009.1"/>
</dbReference>
<dbReference type="OrthoDB" id="3194758at2"/>
<dbReference type="Gene3D" id="3.30.2320.10">
    <property type="entry name" value="hypothetical protein PF0899 domain"/>
    <property type="match status" value="1"/>
</dbReference>
<name>A0A9X7PIY3_9ACTN</name>
<evidence type="ECO:0000313" key="3">
    <source>
        <dbReference type="EMBL" id="PSJ29561.1"/>
    </source>
</evidence>
<dbReference type="InterPro" id="IPR054612">
    <property type="entry name" value="Phage_capsid-like_C"/>
</dbReference>
<dbReference type="Pfam" id="PF05065">
    <property type="entry name" value="Phage_capsid"/>
    <property type="match status" value="1"/>
</dbReference>
<dbReference type="SUPFAM" id="SSF56563">
    <property type="entry name" value="Major capsid protein gp5"/>
    <property type="match status" value="1"/>
</dbReference>
<proteinExistence type="predicted"/>